<dbReference type="Gene3D" id="3.40.50.2300">
    <property type="match status" value="2"/>
</dbReference>
<keyword evidence="4" id="KW-0804">Transcription</keyword>
<dbReference type="InterPro" id="IPR046335">
    <property type="entry name" value="LacI/GalR-like_sensor"/>
</dbReference>
<reference evidence="6 7" key="1">
    <citation type="submission" date="2019-12" db="EMBL/GenBank/DDBJ databases">
        <title>Whole genome sequencing of endophytic Actinobacterium Micromonospora sp. MPMI6T.</title>
        <authorList>
            <person name="Evv R."/>
            <person name="Podile A.R."/>
        </authorList>
    </citation>
    <scope>NUCLEOTIDE SEQUENCE [LARGE SCALE GENOMIC DNA]</scope>
    <source>
        <strain evidence="6 7">MPMI6</strain>
    </source>
</reference>
<evidence type="ECO:0000313" key="7">
    <source>
        <dbReference type="Proteomes" id="UP000823521"/>
    </source>
</evidence>
<dbReference type="Pfam" id="PF00356">
    <property type="entry name" value="LacI"/>
    <property type="match status" value="1"/>
</dbReference>
<dbReference type="PANTHER" id="PTHR30146">
    <property type="entry name" value="LACI-RELATED TRANSCRIPTIONAL REPRESSOR"/>
    <property type="match status" value="1"/>
</dbReference>
<dbReference type="Pfam" id="PF13377">
    <property type="entry name" value="Peripla_BP_3"/>
    <property type="match status" value="1"/>
</dbReference>
<keyword evidence="7" id="KW-1185">Reference proteome</keyword>
<dbReference type="CDD" id="cd01392">
    <property type="entry name" value="HTH_LacI"/>
    <property type="match status" value="1"/>
</dbReference>
<dbReference type="PROSITE" id="PS50932">
    <property type="entry name" value="HTH_LACI_2"/>
    <property type="match status" value="1"/>
</dbReference>
<evidence type="ECO:0000259" key="5">
    <source>
        <dbReference type="PROSITE" id="PS50932"/>
    </source>
</evidence>
<dbReference type="SMART" id="SM00354">
    <property type="entry name" value="HTH_LACI"/>
    <property type="match status" value="1"/>
</dbReference>
<dbReference type="RefSeq" id="WP_208813833.1">
    <property type="nucleotide sequence ID" value="NZ_WVUH01000092.1"/>
</dbReference>
<dbReference type="EMBL" id="WVUH01000092">
    <property type="protein sequence ID" value="MBO4206933.1"/>
    <property type="molecule type" value="Genomic_DNA"/>
</dbReference>
<protein>
    <submittedName>
        <fullName evidence="6">Substrate-binding domain-containing protein</fullName>
    </submittedName>
</protein>
<sequence>MTPPAPRRVTQRDIARLAGVSQATVSLVLNNRSDADVRIAPETRRRVLRAIDETGYVADPVARRLVSRFNRIIGVFTYEPAFPSGSRDFFHPFLLGIEEYAERVGCDLLLFTSAPVVDGRRKVFHQDNRLRLADGCILLGREIDGTELRRLNEDGFPYVAVGRRDDAGGPVPYVGADYATAVGQLVEFALARGHRRLAYLSMGLTAESSTDRQHGFARSTRAAESARQFATTGQDADLLLDNLRADRTTVALVEDFGTAVALELAARRRGLSVPGDLSIVTLGDPTVPVPSDITFTGFHIPREEMGRQAVEVLTTVVDGSATDVPQRLLPCVLVEGETLGAPDPAVDRN</sequence>
<dbReference type="InterPro" id="IPR000843">
    <property type="entry name" value="HTH_LacI"/>
</dbReference>
<comment type="caution">
    <text evidence="6">The sequence shown here is derived from an EMBL/GenBank/DDBJ whole genome shotgun (WGS) entry which is preliminary data.</text>
</comment>
<evidence type="ECO:0000256" key="2">
    <source>
        <dbReference type="ARBA" id="ARBA00023015"/>
    </source>
</evidence>
<keyword evidence="2" id="KW-0805">Transcription regulation</keyword>
<dbReference type="InterPro" id="IPR010982">
    <property type="entry name" value="Lambda_DNA-bd_dom_sf"/>
</dbReference>
<dbReference type="SUPFAM" id="SSF53822">
    <property type="entry name" value="Periplasmic binding protein-like I"/>
    <property type="match status" value="1"/>
</dbReference>
<keyword evidence="1" id="KW-0678">Repressor</keyword>
<feature type="domain" description="HTH lacI-type" evidence="5">
    <location>
        <begin position="9"/>
        <end position="67"/>
    </location>
</feature>
<evidence type="ECO:0000256" key="3">
    <source>
        <dbReference type="ARBA" id="ARBA00023125"/>
    </source>
</evidence>
<dbReference type="Proteomes" id="UP000823521">
    <property type="component" value="Unassembled WGS sequence"/>
</dbReference>
<organism evidence="6 7">
    <name type="scientific">Micromonospora echinofusca</name>
    <dbReference type="NCBI Taxonomy" id="47858"/>
    <lineage>
        <taxon>Bacteria</taxon>
        <taxon>Bacillati</taxon>
        <taxon>Actinomycetota</taxon>
        <taxon>Actinomycetes</taxon>
        <taxon>Micromonosporales</taxon>
        <taxon>Micromonosporaceae</taxon>
        <taxon>Micromonospora</taxon>
    </lineage>
</organism>
<name>A0ABS3VQW8_MICEH</name>
<proteinExistence type="predicted"/>
<dbReference type="InterPro" id="IPR028082">
    <property type="entry name" value="Peripla_BP_I"/>
</dbReference>
<dbReference type="CDD" id="cd06267">
    <property type="entry name" value="PBP1_LacI_sugar_binding-like"/>
    <property type="match status" value="1"/>
</dbReference>
<gene>
    <name evidence="6" type="ORF">GSF22_13090</name>
</gene>
<accession>A0ABS3VQW8</accession>
<evidence type="ECO:0000256" key="1">
    <source>
        <dbReference type="ARBA" id="ARBA00022491"/>
    </source>
</evidence>
<keyword evidence="3" id="KW-0238">DNA-binding</keyword>
<dbReference type="SUPFAM" id="SSF47413">
    <property type="entry name" value="lambda repressor-like DNA-binding domains"/>
    <property type="match status" value="1"/>
</dbReference>
<evidence type="ECO:0000256" key="4">
    <source>
        <dbReference type="ARBA" id="ARBA00023163"/>
    </source>
</evidence>
<evidence type="ECO:0000313" key="6">
    <source>
        <dbReference type="EMBL" id="MBO4206933.1"/>
    </source>
</evidence>
<dbReference type="Gene3D" id="1.10.260.40">
    <property type="entry name" value="lambda repressor-like DNA-binding domains"/>
    <property type="match status" value="1"/>
</dbReference>
<dbReference type="PANTHER" id="PTHR30146:SF148">
    <property type="entry name" value="HTH-TYPE TRANSCRIPTIONAL REPRESSOR PURR-RELATED"/>
    <property type="match status" value="1"/>
</dbReference>